<reference evidence="1" key="1">
    <citation type="submission" date="2021-05" db="EMBL/GenBank/DDBJ databases">
        <authorList>
            <person name="Scholz U."/>
            <person name="Mascher M."/>
            <person name="Fiebig A."/>
        </authorList>
    </citation>
    <scope>NUCLEOTIDE SEQUENCE [LARGE SCALE GENOMIC DNA]</scope>
</reference>
<proteinExistence type="predicted"/>
<dbReference type="Proteomes" id="UP001732700">
    <property type="component" value="Chromosome 5C"/>
</dbReference>
<dbReference type="EnsemblPlants" id="AVESA.00010b.r2.5CG0931210.1">
    <property type="protein sequence ID" value="AVESA.00010b.r2.5CG0931210.1.CDS.1"/>
    <property type="gene ID" value="AVESA.00010b.r2.5CG0931210"/>
</dbReference>
<accession>A0ACD5Y8N6</accession>
<protein>
    <submittedName>
        <fullName evidence="1">Uncharacterized protein</fullName>
    </submittedName>
</protein>
<name>A0ACD5Y8N6_AVESA</name>
<evidence type="ECO:0000313" key="2">
    <source>
        <dbReference type="Proteomes" id="UP001732700"/>
    </source>
</evidence>
<sequence>MCPTGTTVAMTAAAAGIGTGTGTDDTTLAKLRASRAAIMSVLATATEAEAAIDAAGDRIGDLLSSSSPSSSSKLQSKSVATSALRARIDRAVAPAEPLLASLRLVSSLAGEAAQLPANPADTESAVAFVDRVDQLRDAIEEAVARGDEAVRRVEDAVGFLGRTTSKSTGRGRVRRLTEAASALRAVYETEAEAMRFEGPLDEALLGLQDLFEALLLRLKHATPADDAGDTEEYELGTDDEVDAAAKMAKTLAGNDCLDICVDIYVKARYRRAAKAMMRLDPAYLKVYTAEAIDGMEWEALESAMALWSPHFHVAIASVLTAERRLCARVLAHLPPTVWPECFAKIAARIVAAFFRFADGVSAAAREPQRLFKLLDMVDAVGRERGRLDALFSGESATLVAIRERTREVERALARAAAAVFYEFGLRVETHYIAGADAVQVPKIVRYAVNYLKCLASDDYRGLMDTALRAERERGGVNGDEDADGAQAEGGGGGGRAALPEAASNVLEALHRHVEAARRMCADAATSHVMAMNAYWYIYMRARGTELAKLIGEEAMKRRYKASAEEAAWEYQDVAWNPLVRRLGGSGGKAWPPEEAREKAAAFAGALEEKVRRHGAEYKIPDGDLRAQIRVAVTKSVRGAYAGFMKANESAVAGRRREFLPVDVIESMVGRVFDEMGDGEVGSVGRTRSSGRVRRESGNIEGFEAN</sequence>
<organism evidence="1 2">
    <name type="scientific">Avena sativa</name>
    <name type="common">Oat</name>
    <dbReference type="NCBI Taxonomy" id="4498"/>
    <lineage>
        <taxon>Eukaryota</taxon>
        <taxon>Viridiplantae</taxon>
        <taxon>Streptophyta</taxon>
        <taxon>Embryophyta</taxon>
        <taxon>Tracheophyta</taxon>
        <taxon>Spermatophyta</taxon>
        <taxon>Magnoliopsida</taxon>
        <taxon>Liliopsida</taxon>
        <taxon>Poales</taxon>
        <taxon>Poaceae</taxon>
        <taxon>BOP clade</taxon>
        <taxon>Pooideae</taxon>
        <taxon>Poodae</taxon>
        <taxon>Poeae</taxon>
        <taxon>Poeae Chloroplast Group 1 (Aveneae type)</taxon>
        <taxon>Aveninae</taxon>
        <taxon>Avena</taxon>
    </lineage>
</organism>
<keyword evidence="2" id="KW-1185">Reference proteome</keyword>
<reference evidence="1" key="2">
    <citation type="submission" date="2025-09" db="UniProtKB">
        <authorList>
            <consortium name="EnsemblPlants"/>
        </authorList>
    </citation>
    <scope>IDENTIFICATION</scope>
</reference>
<evidence type="ECO:0000313" key="1">
    <source>
        <dbReference type="EnsemblPlants" id="AVESA.00010b.r2.5CG0931210.1.CDS.1"/>
    </source>
</evidence>